<dbReference type="InterPro" id="IPR028098">
    <property type="entry name" value="Glyco_trans_4-like_N"/>
</dbReference>
<dbReference type="EMBL" id="FMYU01000002">
    <property type="protein sequence ID" value="SDC12337.1"/>
    <property type="molecule type" value="Genomic_DNA"/>
</dbReference>
<dbReference type="OrthoDB" id="9765330at2"/>
<gene>
    <name evidence="3" type="ORF">SAMN05660835_00353</name>
</gene>
<evidence type="ECO:0000313" key="4">
    <source>
        <dbReference type="Proteomes" id="UP000199411"/>
    </source>
</evidence>
<reference evidence="4" key="1">
    <citation type="submission" date="2016-10" db="EMBL/GenBank/DDBJ databases">
        <authorList>
            <person name="Varghese N."/>
            <person name="Submissions S."/>
        </authorList>
    </citation>
    <scope>NUCLEOTIDE SEQUENCE [LARGE SCALE GENOMIC DNA]</scope>
    <source>
        <strain evidence="4">DSM 8415</strain>
    </source>
</reference>
<evidence type="ECO:0000259" key="2">
    <source>
        <dbReference type="Pfam" id="PF13439"/>
    </source>
</evidence>
<dbReference type="Proteomes" id="UP000199411">
    <property type="component" value="Unassembled WGS sequence"/>
</dbReference>
<evidence type="ECO:0000313" key="3">
    <source>
        <dbReference type="EMBL" id="SDC12337.1"/>
    </source>
</evidence>
<dbReference type="Gene3D" id="3.40.50.2000">
    <property type="entry name" value="Glycogen Phosphorylase B"/>
    <property type="match status" value="2"/>
</dbReference>
<dbReference type="PANTHER" id="PTHR12526:SF630">
    <property type="entry name" value="GLYCOSYLTRANSFERASE"/>
    <property type="match status" value="1"/>
</dbReference>
<dbReference type="AlphaFoldDB" id="A0A1G6J0Q6"/>
<dbReference type="RefSeq" id="WP_092127752.1">
    <property type="nucleotide sequence ID" value="NZ_FMYU01000002.1"/>
</dbReference>
<dbReference type="PANTHER" id="PTHR12526">
    <property type="entry name" value="GLYCOSYLTRANSFERASE"/>
    <property type="match status" value="1"/>
</dbReference>
<proteinExistence type="predicted"/>
<dbReference type="InterPro" id="IPR001296">
    <property type="entry name" value="Glyco_trans_1"/>
</dbReference>
<keyword evidence="4" id="KW-1185">Reference proteome</keyword>
<keyword evidence="3" id="KW-0808">Transferase</keyword>
<feature type="domain" description="Glycosyltransferase subfamily 4-like N-terminal" evidence="2">
    <location>
        <begin position="14"/>
        <end position="155"/>
    </location>
</feature>
<protein>
    <submittedName>
        <fullName evidence="3">Glycosyltransferase involved in cell wall bisynthesis</fullName>
    </submittedName>
</protein>
<organism evidence="3 4">
    <name type="scientific">Desulfurella multipotens</name>
    <dbReference type="NCBI Taxonomy" id="79269"/>
    <lineage>
        <taxon>Bacteria</taxon>
        <taxon>Pseudomonadati</taxon>
        <taxon>Campylobacterota</taxon>
        <taxon>Desulfurellia</taxon>
        <taxon>Desulfurellales</taxon>
        <taxon>Desulfurellaceae</taxon>
        <taxon>Desulfurella</taxon>
    </lineage>
</organism>
<feature type="domain" description="Glycosyl transferase family 1" evidence="1">
    <location>
        <begin position="174"/>
        <end position="319"/>
    </location>
</feature>
<name>A0A1G6J0Q6_9BACT</name>
<dbReference type="SUPFAM" id="SSF53756">
    <property type="entry name" value="UDP-Glycosyltransferase/glycogen phosphorylase"/>
    <property type="match status" value="1"/>
</dbReference>
<evidence type="ECO:0000259" key="1">
    <source>
        <dbReference type="Pfam" id="PF00534"/>
    </source>
</evidence>
<sequence length="344" mass="38961">MNILQIEPAFSLSGGANQVVLNTKELIRRNHRVFVATIKDSYVYKNLDGYCEIVEIFDDNNRSAKIIKDFLKKQHIDIIHTHHPKGHAIGLKSVGFQKKEKLVVQRGVIFTPQNLFKYLNPKIDAYIANAMAVERSLRKIFISKKKIHIIYSAIDQNSLEYIDRKAARQYLGLDGFVFGIIANYSSYKGHDLLLESFAVSKLNATLAIIGKDTHNLLDKCKKLGILDRVKIYGLVENAGRFMSAFDYLVVPSLKEALSNVIIEAFFRKVPVIGTNIGAIPELLEDHRGILVEPTKKSLSDGLIKAYIGKDSNLINNAYKFATEHLTIEKKIDKLESLYERLILK</sequence>
<dbReference type="Pfam" id="PF13439">
    <property type="entry name" value="Glyco_transf_4"/>
    <property type="match status" value="1"/>
</dbReference>
<accession>A0A1G6J0Q6</accession>
<dbReference type="GO" id="GO:0016757">
    <property type="term" value="F:glycosyltransferase activity"/>
    <property type="evidence" value="ECO:0007669"/>
    <property type="project" value="InterPro"/>
</dbReference>
<dbReference type="Pfam" id="PF00534">
    <property type="entry name" value="Glycos_transf_1"/>
    <property type="match status" value="1"/>
</dbReference>